<organism evidence="3 4">
    <name type="scientific">Plectus sambesii</name>
    <dbReference type="NCBI Taxonomy" id="2011161"/>
    <lineage>
        <taxon>Eukaryota</taxon>
        <taxon>Metazoa</taxon>
        <taxon>Ecdysozoa</taxon>
        <taxon>Nematoda</taxon>
        <taxon>Chromadorea</taxon>
        <taxon>Plectida</taxon>
        <taxon>Plectina</taxon>
        <taxon>Plectoidea</taxon>
        <taxon>Plectidae</taxon>
        <taxon>Plectus</taxon>
    </lineage>
</organism>
<evidence type="ECO:0000259" key="2">
    <source>
        <dbReference type="PROSITE" id="PS51704"/>
    </source>
</evidence>
<reference evidence="4" key="1">
    <citation type="submission" date="2022-11" db="UniProtKB">
        <authorList>
            <consortium name="WormBaseParasite"/>
        </authorList>
    </citation>
    <scope>IDENTIFICATION</scope>
</reference>
<keyword evidence="3" id="KW-1185">Reference proteome</keyword>
<feature type="transmembrane region" description="Helical" evidence="1">
    <location>
        <begin position="31"/>
        <end position="50"/>
    </location>
</feature>
<keyword evidence="1" id="KW-0472">Membrane</keyword>
<evidence type="ECO:0000313" key="4">
    <source>
        <dbReference type="WBParaSite" id="PSAMB.scaffold4623size14054.g24750.t1"/>
    </source>
</evidence>
<protein>
    <submittedName>
        <fullName evidence="4">GP-PDE domain-containing protein</fullName>
    </submittedName>
</protein>
<dbReference type="GO" id="GO:0006580">
    <property type="term" value="P:ethanolamine metabolic process"/>
    <property type="evidence" value="ECO:0007669"/>
    <property type="project" value="TreeGrafter"/>
</dbReference>
<evidence type="ECO:0000313" key="3">
    <source>
        <dbReference type="Proteomes" id="UP000887566"/>
    </source>
</evidence>
<dbReference type="GO" id="GO:0005886">
    <property type="term" value="C:plasma membrane"/>
    <property type="evidence" value="ECO:0007669"/>
    <property type="project" value="TreeGrafter"/>
</dbReference>
<keyword evidence="1" id="KW-0812">Transmembrane</keyword>
<dbReference type="GO" id="GO:0070291">
    <property type="term" value="P:N-acylethanolamine metabolic process"/>
    <property type="evidence" value="ECO:0007669"/>
    <property type="project" value="TreeGrafter"/>
</dbReference>
<feature type="domain" description="GP-PDE" evidence="2">
    <location>
        <begin position="67"/>
        <end position="240"/>
    </location>
</feature>
<keyword evidence="1" id="KW-1133">Transmembrane helix</keyword>
<dbReference type="WBParaSite" id="PSAMB.scaffold4623size14054.g24750.t1">
    <property type="protein sequence ID" value="PSAMB.scaffold4623size14054.g24750.t1"/>
    <property type="gene ID" value="PSAMB.scaffold4623size14054.g24750"/>
</dbReference>
<dbReference type="SUPFAM" id="SSF51695">
    <property type="entry name" value="PLC-like phosphodiesterases"/>
    <property type="match status" value="1"/>
</dbReference>
<name>A0A914WRB7_9BILA</name>
<feature type="transmembrane region" description="Helical" evidence="1">
    <location>
        <begin position="6"/>
        <end position="24"/>
    </location>
</feature>
<dbReference type="Pfam" id="PF03009">
    <property type="entry name" value="GDPD"/>
    <property type="match status" value="1"/>
</dbReference>
<dbReference type="AlphaFoldDB" id="A0A914WRB7"/>
<dbReference type="PROSITE" id="PS51704">
    <property type="entry name" value="GP_PDE"/>
    <property type="match status" value="1"/>
</dbReference>
<sequence length="240" mass="27017">MTAANVPLSVSWVSFVVVLASFLFMWTGQRWMASLFAVPSLAAVVVQYFFSAPQTDRSQLSRFLNKIEVGGHRGCSADAPENTIAAFELASQHGADAVEFDLEFTKDDVPILLHDADVDRTTNGTGRIADLTWAEVKKLNAAAKFKDGKAFPHTPIPTLDETVDFCMKRNLKIFFDVKAPDRRAVKVLTGLYKKHSWLYENAAVCSFYPWLVYEVKRADNKIITAHTWRRWVVTYADCES</sequence>
<dbReference type="GO" id="GO:0008889">
    <property type="term" value="F:glycerophosphodiester phosphodiesterase activity"/>
    <property type="evidence" value="ECO:0007669"/>
    <property type="project" value="TreeGrafter"/>
</dbReference>
<dbReference type="PANTHER" id="PTHR46320:SF1">
    <property type="entry name" value="GLYCEROPHOSPHODIESTER PHOSPHODIESTERASE 1"/>
    <property type="match status" value="1"/>
</dbReference>
<proteinExistence type="predicted"/>
<dbReference type="GO" id="GO:0006644">
    <property type="term" value="P:phospholipid metabolic process"/>
    <property type="evidence" value="ECO:0007669"/>
    <property type="project" value="TreeGrafter"/>
</dbReference>
<dbReference type="PANTHER" id="PTHR46320">
    <property type="entry name" value="GLYCEROPHOSPHODIESTER PHOSPHODIESTERASE 1"/>
    <property type="match status" value="1"/>
</dbReference>
<dbReference type="InterPro" id="IPR030395">
    <property type="entry name" value="GP_PDE_dom"/>
</dbReference>
<dbReference type="Proteomes" id="UP000887566">
    <property type="component" value="Unplaced"/>
</dbReference>
<accession>A0A914WRB7</accession>
<evidence type="ECO:0000256" key="1">
    <source>
        <dbReference type="SAM" id="Phobius"/>
    </source>
</evidence>
<dbReference type="Gene3D" id="3.20.20.190">
    <property type="entry name" value="Phosphatidylinositol (PI) phosphodiesterase"/>
    <property type="match status" value="1"/>
</dbReference>
<dbReference type="InterPro" id="IPR017946">
    <property type="entry name" value="PLC-like_Pdiesterase_TIM-brl"/>
</dbReference>